<reference evidence="3" key="1">
    <citation type="submission" date="2020-08" db="EMBL/GenBank/DDBJ databases">
        <title>Whole genome shotgun sequence of Polymorphospora rubra NBRC 101157.</title>
        <authorList>
            <person name="Komaki H."/>
            <person name="Tamura T."/>
        </authorList>
    </citation>
    <scope>NUCLEOTIDE SEQUENCE</scope>
    <source>
        <strain evidence="3">NBRC 101157</strain>
    </source>
</reference>
<name>A0A810N558_9ACTN</name>
<evidence type="ECO:0000313" key="3">
    <source>
        <dbReference type="EMBL" id="BCJ68437.1"/>
    </source>
</evidence>
<accession>A0A810N558</accession>
<evidence type="ECO:0000313" key="4">
    <source>
        <dbReference type="Proteomes" id="UP000680866"/>
    </source>
</evidence>
<dbReference type="Proteomes" id="UP000680866">
    <property type="component" value="Chromosome"/>
</dbReference>
<dbReference type="RefSeq" id="WP_246567687.1">
    <property type="nucleotide sequence ID" value="NZ_AP023359.1"/>
</dbReference>
<dbReference type="Pfam" id="PF20469">
    <property type="entry name" value="OLD-like_TOPRIM"/>
    <property type="match status" value="1"/>
</dbReference>
<protein>
    <recommendedName>
        <fullName evidence="2">OLD protein-like TOPRIM domain-containing protein</fullName>
    </recommendedName>
</protein>
<dbReference type="InterPro" id="IPR034139">
    <property type="entry name" value="TOPRIM_OLD"/>
</dbReference>
<dbReference type="KEGG" id="pry:Prubr_54580"/>
<organism evidence="3 4">
    <name type="scientific">Polymorphospora rubra</name>
    <dbReference type="NCBI Taxonomy" id="338584"/>
    <lineage>
        <taxon>Bacteria</taxon>
        <taxon>Bacillati</taxon>
        <taxon>Actinomycetota</taxon>
        <taxon>Actinomycetes</taxon>
        <taxon>Micromonosporales</taxon>
        <taxon>Micromonosporaceae</taxon>
        <taxon>Polymorphospora</taxon>
    </lineage>
</organism>
<dbReference type="AlphaFoldDB" id="A0A810N558"/>
<sequence length="229" mass="24289">MAATRRADTPTGTAMDVTTPRQSDGHAGGPDATPVATARALAKVGDAAAVVLVEGISDQIALEAAAVCRGRDLEAERIVILPIGGAHAIGRFLTMPGPLSAGMRIAGLCDLREEELFRRGVAARTGTTPTRADMENLGFHVCVDDLEDELLRAVGAARVEQLFDAQGDLGSFRSLQSQPAWRGRQPEAQMRRFLGSGARRKLRYARLLVEAAVDLGTLPRPLDALLTAV</sequence>
<keyword evidence="4" id="KW-1185">Reference proteome</keyword>
<evidence type="ECO:0000259" key="2">
    <source>
        <dbReference type="Pfam" id="PF20469"/>
    </source>
</evidence>
<feature type="domain" description="OLD protein-like TOPRIM" evidence="2">
    <location>
        <begin position="47"/>
        <end position="95"/>
    </location>
</feature>
<feature type="region of interest" description="Disordered" evidence="1">
    <location>
        <begin position="1"/>
        <end position="33"/>
    </location>
</feature>
<gene>
    <name evidence="3" type="ORF">Prubr_54580</name>
</gene>
<evidence type="ECO:0000256" key="1">
    <source>
        <dbReference type="SAM" id="MobiDB-lite"/>
    </source>
</evidence>
<dbReference type="EMBL" id="AP023359">
    <property type="protein sequence ID" value="BCJ68437.1"/>
    <property type="molecule type" value="Genomic_DNA"/>
</dbReference>
<proteinExistence type="predicted"/>